<organism evidence="1 2">
    <name type="scientific">Granulicella arctica</name>
    <dbReference type="NCBI Taxonomy" id="940613"/>
    <lineage>
        <taxon>Bacteria</taxon>
        <taxon>Pseudomonadati</taxon>
        <taxon>Acidobacteriota</taxon>
        <taxon>Terriglobia</taxon>
        <taxon>Terriglobales</taxon>
        <taxon>Acidobacteriaceae</taxon>
        <taxon>Granulicella</taxon>
    </lineage>
</organism>
<dbReference type="Proteomes" id="UP000589520">
    <property type="component" value="Unassembled WGS sequence"/>
</dbReference>
<evidence type="ECO:0000313" key="2">
    <source>
        <dbReference type="Proteomes" id="UP000589520"/>
    </source>
</evidence>
<proteinExistence type="predicted"/>
<dbReference type="AlphaFoldDB" id="A0A7Y9PHP4"/>
<reference evidence="1 2" key="1">
    <citation type="submission" date="2020-07" db="EMBL/GenBank/DDBJ databases">
        <title>Genomic Encyclopedia of Type Strains, Phase IV (KMG-V): Genome sequencing to study the core and pangenomes of soil and plant-associated prokaryotes.</title>
        <authorList>
            <person name="Whitman W."/>
        </authorList>
    </citation>
    <scope>NUCLEOTIDE SEQUENCE [LARGE SCALE GENOMIC DNA]</scope>
    <source>
        <strain evidence="1 2">X4EP2</strain>
    </source>
</reference>
<protein>
    <submittedName>
        <fullName evidence="1">Uncharacterized protein</fullName>
    </submittedName>
</protein>
<evidence type="ECO:0000313" key="1">
    <source>
        <dbReference type="EMBL" id="NYF80041.1"/>
    </source>
</evidence>
<comment type="caution">
    <text evidence="1">The sequence shown here is derived from an EMBL/GenBank/DDBJ whole genome shotgun (WGS) entry which is preliminary data.</text>
</comment>
<gene>
    <name evidence="1" type="ORF">HDF17_002361</name>
</gene>
<dbReference type="RefSeq" id="WP_179491129.1">
    <property type="nucleotide sequence ID" value="NZ_JACCCW010000002.1"/>
</dbReference>
<dbReference type="EMBL" id="JACCCW010000002">
    <property type="protein sequence ID" value="NYF80041.1"/>
    <property type="molecule type" value="Genomic_DNA"/>
</dbReference>
<keyword evidence="2" id="KW-1185">Reference proteome</keyword>
<name>A0A7Y9PHP4_9BACT</name>
<sequence length="277" mass="31660">MSCAQVHVRELAGWELDDYEYRPAAFKHAKTLAIAHLLAQRSPFKQANALMVKETAELSDTLAQHATRLDLLAEMNGLAWSLGVIDIRPLIAFQRRIFFNSELPQFSLPAAKDWPALLALSFGPTKRVEYRMIQDAAIHTLILQSSNPNLHFRNTSNTVFPLSIHSGGPFFEVACFRDRWFLRDGYHRAYALLQAGVYEVPAVIVQARTINELGATQPWFFPENLLFSETPPRVLDFLNDDLVLEYERPPLIKTLRITMEETLTPANPQENNYEHRN</sequence>
<accession>A0A7Y9PHP4</accession>